<dbReference type="EMBL" id="CP097504">
    <property type="protein sequence ID" value="URD86595.1"/>
    <property type="molecule type" value="Genomic_DNA"/>
</dbReference>
<organism evidence="2 3">
    <name type="scientific">Musa troglodytarum</name>
    <name type="common">fe'i banana</name>
    <dbReference type="NCBI Taxonomy" id="320322"/>
    <lineage>
        <taxon>Eukaryota</taxon>
        <taxon>Viridiplantae</taxon>
        <taxon>Streptophyta</taxon>
        <taxon>Embryophyta</taxon>
        <taxon>Tracheophyta</taxon>
        <taxon>Spermatophyta</taxon>
        <taxon>Magnoliopsida</taxon>
        <taxon>Liliopsida</taxon>
        <taxon>Zingiberales</taxon>
        <taxon>Musaceae</taxon>
        <taxon>Musa</taxon>
    </lineage>
</organism>
<dbReference type="AlphaFoldDB" id="A0A9E7JMK9"/>
<gene>
    <name evidence="2" type="ORF">MUK42_28504</name>
</gene>
<reference evidence="2" key="1">
    <citation type="submission" date="2022-05" db="EMBL/GenBank/DDBJ databases">
        <title>The Musa troglodytarum L. genome provides insights into the mechanism of non-climacteric behaviour and enrichment of carotenoids.</title>
        <authorList>
            <person name="Wang J."/>
        </authorList>
    </citation>
    <scope>NUCLEOTIDE SEQUENCE</scope>
    <source>
        <tissue evidence="2">Leaf</tissue>
    </source>
</reference>
<evidence type="ECO:0000313" key="2">
    <source>
        <dbReference type="EMBL" id="URD86595.1"/>
    </source>
</evidence>
<name>A0A9E7JMK9_9LILI</name>
<keyword evidence="3" id="KW-1185">Reference proteome</keyword>
<feature type="region of interest" description="Disordered" evidence="1">
    <location>
        <begin position="16"/>
        <end position="45"/>
    </location>
</feature>
<evidence type="ECO:0000256" key="1">
    <source>
        <dbReference type="SAM" id="MobiDB-lite"/>
    </source>
</evidence>
<protein>
    <submittedName>
        <fullName evidence="2">Uncharacterized protein</fullName>
    </submittedName>
</protein>
<evidence type="ECO:0000313" key="3">
    <source>
        <dbReference type="Proteomes" id="UP001055439"/>
    </source>
</evidence>
<sequence>MLSFWVAVGRRPLVHEEGPEAAHGDRGRHAPHDHRHGPRHDGRHLVGEHRDEERGEAPHRGPQPPVVGPLAAAFQGTETAEQEQEIGVGDDHEGHGRSVVPGAVDGRGGAICQEGKSQGGKPCVAILIRGGGGARWSRSTGSDKADGEFELLRKPKPTFIAQGVFRLKASTSKRWLVGNSYQLSR</sequence>
<dbReference type="Proteomes" id="UP001055439">
    <property type="component" value="Chromosome 2"/>
</dbReference>
<proteinExistence type="predicted"/>
<accession>A0A9E7JMK9</accession>
<feature type="compositionally biased region" description="Basic and acidic residues" evidence="1">
    <location>
        <begin position="16"/>
        <end position="30"/>
    </location>
</feature>